<name>A0A1I2AMB0_9ACTN</name>
<dbReference type="InterPro" id="IPR003018">
    <property type="entry name" value="GAF"/>
</dbReference>
<keyword evidence="1" id="KW-0378">Hydrolase</keyword>
<dbReference type="SUPFAM" id="SSF81606">
    <property type="entry name" value="PP2C-like"/>
    <property type="match status" value="1"/>
</dbReference>
<evidence type="ECO:0000259" key="4">
    <source>
        <dbReference type="SMART" id="SM00091"/>
    </source>
</evidence>
<evidence type="ECO:0000259" key="3">
    <source>
        <dbReference type="SMART" id="SM00065"/>
    </source>
</evidence>
<feature type="compositionally biased region" description="Basic and acidic residues" evidence="2">
    <location>
        <begin position="129"/>
        <end position="138"/>
    </location>
</feature>
<dbReference type="PANTHER" id="PTHR43156">
    <property type="entry name" value="STAGE II SPORULATION PROTEIN E-RELATED"/>
    <property type="match status" value="1"/>
</dbReference>
<dbReference type="SMART" id="SM00091">
    <property type="entry name" value="PAS"/>
    <property type="match status" value="1"/>
</dbReference>
<dbReference type="Proteomes" id="UP000198589">
    <property type="component" value="Unassembled WGS sequence"/>
</dbReference>
<evidence type="ECO:0000313" key="7">
    <source>
        <dbReference type="Proteomes" id="UP000198589"/>
    </source>
</evidence>
<dbReference type="SUPFAM" id="SSF55781">
    <property type="entry name" value="GAF domain-like"/>
    <property type="match status" value="1"/>
</dbReference>
<feature type="region of interest" description="Disordered" evidence="2">
    <location>
        <begin position="128"/>
        <end position="147"/>
    </location>
</feature>
<dbReference type="Pfam" id="PF08448">
    <property type="entry name" value="PAS_4"/>
    <property type="match status" value="1"/>
</dbReference>
<dbReference type="InterPro" id="IPR013656">
    <property type="entry name" value="PAS_4"/>
</dbReference>
<evidence type="ECO:0000256" key="2">
    <source>
        <dbReference type="SAM" id="MobiDB-lite"/>
    </source>
</evidence>
<evidence type="ECO:0000313" key="6">
    <source>
        <dbReference type="EMBL" id="SFE44093.1"/>
    </source>
</evidence>
<dbReference type="Gene3D" id="3.30.450.40">
    <property type="match status" value="1"/>
</dbReference>
<dbReference type="STRING" id="1798228.SAMN05216574_103345"/>
<dbReference type="EMBL" id="FOND01000003">
    <property type="protein sequence ID" value="SFE44093.1"/>
    <property type="molecule type" value="Genomic_DNA"/>
</dbReference>
<dbReference type="InterPro" id="IPR001932">
    <property type="entry name" value="PPM-type_phosphatase-like_dom"/>
</dbReference>
<dbReference type="Gene3D" id="3.60.40.10">
    <property type="entry name" value="PPM-type phosphatase domain"/>
    <property type="match status" value="1"/>
</dbReference>
<accession>A0A1I2AMB0</accession>
<dbReference type="SMART" id="SM00331">
    <property type="entry name" value="PP2C_SIG"/>
    <property type="match status" value="1"/>
</dbReference>
<dbReference type="PANTHER" id="PTHR43156:SF2">
    <property type="entry name" value="STAGE II SPORULATION PROTEIN E"/>
    <property type="match status" value="1"/>
</dbReference>
<keyword evidence="7" id="KW-1185">Reference proteome</keyword>
<gene>
    <name evidence="6" type="ORF">SAMN05216574_103345</name>
</gene>
<evidence type="ECO:0000256" key="1">
    <source>
        <dbReference type="ARBA" id="ARBA00022801"/>
    </source>
</evidence>
<dbReference type="InterPro" id="IPR036457">
    <property type="entry name" value="PPM-type-like_dom_sf"/>
</dbReference>
<dbReference type="SUPFAM" id="SSF55785">
    <property type="entry name" value="PYP-like sensor domain (PAS domain)"/>
    <property type="match status" value="1"/>
</dbReference>
<feature type="domain" description="PPM-type phosphatase" evidence="5">
    <location>
        <begin position="346"/>
        <end position="568"/>
    </location>
</feature>
<dbReference type="Pfam" id="PF07228">
    <property type="entry name" value="SpoIIE"/>
    <property type="match status" value="1"/>
</dbReference>
<dbReference type="InterPro" id="IPR029016">
    <property type="entry name" value="GAF-like_dom_sf"/>
</dbReference>
<dbReference type="InterPro" id="IPR000014">
    <property type="entry name" value="PAS"/>
</dbReference>
<sequence length="577" mass="62586">MNNNSGVVVSGSAAARLGLAPLTAAVEAAPDGFAVFDDDWTIRYVNPAGARLLQRSPAALIDRNIWIALPELGGTIFHSFLLHARRTGTAVSWQGYYAPAGRWLSATAVVAGDLLQLYFRQRNAQLTERPVDTDHTGPADEAENDDDIDRDRLRFLAEVSEALTSTLDTGQSAAQLAELVVPQLCDWALVAMLGEDGRPTGEEARAHRNPAGRADLDTYLTRRVRGTGDDSPLLTALLTGEPVQLPTIDPELVDPSLGTEEVRTAWRRLDTTSCTIVPLRARTGTIGALALMNTGDRPAHTEIEIATAVEVARRASLALDNARLYSRQLKVAETLQHSLLTPPPQPDHLQIAVRYQPADSHMQVGGDWYDAFHQPDGATLLVIGDVVGHNVDAAAAMGQIRSILRGIAFDRPEGPAQILTRVDGALSGLHVGTLATALVARLEQTPEQARRGRRTLRWSSAGHLPPLLLRSDHQVELLDSPAERLLGSEIVSRRTDHERELHPDDTVVLYTDGIVEHGRSGIDEGIAELIRVLEEVGHLPLEELCGQVLSQIVTGRTDDDIAMLAVRCHPEPSQEPT</sequence>
<reference evidence="7" key="1">
    <citation type="submission" date="2016-10" db="EMBL/GenBank/DDBJ databases">
        <authorList>
            <person name="Varghese N."/>
            <person name="Submissions S."/>
        </authorList>
    </citation>
    <scope>NUCLEOTIDE SEQUENCE [LARGE SCALE GENOMIC DNA]</scope>
    <source>
        <strain evidence="7">DSM 46838</strain>
    </source>
</reference>
<dbReference type="Gene3D" id="3.30.450.20">
    <property type="entry name" value="PAS domain"/>
    <property type="match status" value="1"/>
</dbReference>
<protein>
    <submittedName>
        <fullName evidence="6">Serine phosphatase RsbU, regulator of sigma subunit</fullName>
    </submittedName>
</protein>
<organism evidence="6 7">
    <name type="scientific">Blastococcus tunisiensis</name>
    <dbReference type="NCBI Taxonomy" id="1798228"/>
    <lineage>
        <taxon>Bacteria</taxon>
        <taxon>Bacillati</taxon>
        <taxon>Actinomycetota</taxon>
        <taxon>Actinomycetes</taxon>
        <taxon>Geodermatophilales</taxon>
        <taxon>Geodermatophilaceae</taxon>
        <taxon>Blastococcus</taxon>
    </lineage>
</organism>
<dbReference type="AlphaFoldDB" id="A0A1I2AMB0"/>
<dbReference type="CDD" id="cd00130">
    <property type="entry name" value="PAS"/>
    <property type="match status" value="1"/>
</dbReference>
<dbReference type="InterPro" id="IPR052016">
    <property type="entry name" value="Bact_Sigma-Reg"/>
</dbReference>
<dbReference type="SMART" id="SM00065">
    <property type="entry name" value="GAF"/>
    <property type="match status" value="1"/>
</dbReference>
<dbReference type="Pfam" id="PF01590">
    <property type="entry name" value="GAF"/>
    <property type="match status" value="1"/>
</dbReference>
<proteinExistence type="predicted"/>
<dbReference type="InterPro" id="IPR035965">
    <property type="entry name" value="PAS-like_dom_sf"/>
</dbReference>
<evidence type="ECO:0000259" key="5">
    <source>
        <dbReference type="SMART" id="SM00331"/>
    </source>
</evidence>
<feature type="domain" description="GAF" evidence="3">
    <location>
        <begin position="168"/>
        <end position="329"/>
    </location>
</feature>
<feature type="domain" description="PAS" evidence="4">
    <location>
        <begin position="20"/>
        <end position="86"/>
    </location>
</feature>
<dbReference type="GO" id="GO:0016791">
    <property type="term" value="F:phosphatase activity"/>
    <property type="evidence" value="ECO:0007669"/>
    <property type="project" value="TreeGrafter"/>
</dbReference>